<evidence type="ECO:0000256" key="1">
    <source>
        <dbReference type="ARBA" id="ARBA00003565"/>
    </source>
</evidence>
<dbReference type="Pfam" id="PF13462">
    <property type="entry name" value="Thioredoxin_4"/>
    <property type="match status" value="1"/>
</dbReference>
<accession>A0A0D5LKY1</accession>
<name>A0A0D5LKY1_MAREN</name>
<evidence type="ECO:0000256" key="2">
    <source>
        <dbReference type="ARBA" id="ARBA00005791"/>
    </source>
</evidence>
<dbReference type="EMBL" id="CP010803">
    <property type="protein sequence ID" value="AJY44826.1"/>
    <property type="molecule type" value="Genomic_DNA"/>
</dbReference>
<dbReference type="RefSeq" id="WP_045679412.1">
    <property type="nucleotide sequence ID" value="NZ_CP010803.1"/>
</dbReference>
<evidence type="ECO:0000256" key="7">
    <source>
        <dbReference type="SAM" id="SignalP"/>
    </source>
</evidence>
<dbReference type="InterPro" id="IPR012336">
    <property type="entry name" value="Thioredoxin-like_fold"/>
</dbReference>
<comment type="function">
    <text evidence="1">May be required for disulfide bond formation in some proteins.</text>
</comment>
<evidence type="ECO:0000256" key="4">
    <source>
        <dbReference type="ARBA" id="ARBA00023002"/>
    </source>
</evidence>
<proteinExistence type="inferred from homology"/>
<protein>
    <recommendedName>
        <fullName evidence="8">Thioredoxin domain-containing protein</fullName>
    </recommendedName>
</protein>
<feature type="domain" description="Thioredoxin" evidence="8">
    <location>
        <begin position="11"/>
        <end position="200"/>
    </location>
</feature>
<dbReference type="OrthoDB" id="9780147at2"/>
<dbReference type="Gene3D" id="3.40.30.10">
    <property type="entry name" value="Glutaredoxin"/>
    <property type="match status" value="1"/>
</dbReference>
<comment type="similarity">
    <text evidence="2">Belongs to the thioredoxin family. DsbA subfamily.</text>
</comment>
<evidence type="ECO:0000259" key="8">
    <source>
        <dbReference type="PROSITE" id="PS51352"/>
    </source>
</evidence>
<dbReference type="SUPFAM" id="SSF52833">
    <property type="entry name" value="Thioredoxin-like"/>
    <property type="match status" value="1"/>
</dbReference>
<organism evidence="9 10">
    <name type="scientific">Martelella endophytica</name>
    <dbReference type="NCBI Taxonomy" id="1486262"/>
    <lineage>
        <taxon>Bacteria</taxon>
        <taxon>Pseudomonadati</taxon>
        <taxon>Pseudomonadota</taxon>
        <taxon>Alphaproteobacteria</taxon>
        <taxon>Hyphomicrobiales</taxon>
        <taxon>Aurantimonadaceae</taxon>
        <taxon>Martelella</taxon>
    </lineage>
</organism>
<evidence type="ECO:0000256" key="5">
    <source>
        <dbReference type="ARBA" id="ARBA00023157"/>
    </source>
</evidence>
<dbReference type="AlphaFoldDB" id="A0A0D5LKY1"/>
<keyword evidence="3 7" id="KW-0732">Signal</keyword>
<dbReference type="InterPro" id="IPR036249">
    <property type="entry name" value="Thioredoxin-like_sf"/>
</dbReference>
<dbReference type="HOGENOM" id="CLU_000288_47_4_5"/>
<dbReference type="PROSITE" id="PS51352">
    <property type="entry name" value="THIOREDOXIN_2"/>
    <property type="match status" value="1"/>
</dbReference>
<dbReference type="STRING" id="1486262.TM49_02590"/>
<feature type="chain" id="PRO_5002295195" description="Thioredoxin domain-containing protein" evidence="7">
    <location>
        <begin position="27"/>
        <end position="202"/>
    </location>
</feature>
<reference evidence="9 10" key="1">
    <citation type="journal article" date="2015" name="Genome Announc.">
        <title>Complete genome sequence of Martelella endophytica YC6887, which has antifungal activity associated with a halophyte.</title>
        <authorList>
            <person name="Khan A."/>
            <person name="Khan H."/>
            <person name="Chung E.J."/>
            <person name="Hossain M.T."/>
            <person name="Chung Y.R."/>
        </authorList>
    </citation>
    <scope>NUCLEOTIDE SEQUENCE [LARGE SCALE GENOMIC DNA]</scope>
    <source>
        <strain evidence="9">YC6887</strain>
    </source>
</reference>
<dbReference type="GO" id="GO:0016491">
    <property type="term" value="F:oxidoreductase activity"/>
    <property type="evidence" value="ECO:0007669"/>
    <property type="project" value="UniProtKB-KW"/>
</dbReference>
<dbReference type="PANTHER" id="PTHR13887:SF14">
    <property type="entry name" value="DISULFIDE BOND FORMATION PROTEIN D"/>
    <property type="match status" value="1"/>
</dbReference>
<sequence>MHNRRSFMTAMVAVAAMPLFPLPTFARTVGRIAEDPAAPVLGNPNGDVTIVEFFDFQCGYCRSGYRALREAVAEDGQVRLVLKDWTVFGSSSVYAAEAALAARRLGVYENALSALMSTRGRLTPRGIDRVLARKGGLNMDAIHAEMATGKASATALLARNDAEARSLRLEGTPSFVIGRQLIAGDIGKRGFAAAIANARASA</sequence>
<feature type="signal peptide" evidence="7">
    <location>
        <begin position="1"/>
        <end position="26"/>
    </location>
</feature>
<dbReference type="KEGG" id="mey:TM49_02590"/>
<keyword evidence="10" id="KW-1185">Reference proteome</keyword>
<gene>
    <name evidence="9" type="ORF">TM49_02590</name>
</gene>
<evidence type="ECO:0000256" key="3">
    <source>
        <dbReference type="ARBA" id="ARBA00022729"/>
    </source>
</evidence>
<evidence type="ECO:0000313" key="10">
    <source>
        <dbReference type="Proteomes" id="UP000032611"/>
    </source>
</evidence>
<keyword evidence="5" id="KW-1015">Disulfide bond</keyword>
<dbReference type="Proteomes" id="UP000032611">
    <property type="component" value="Chromosome"/>
</dbReference>
<dbReference type="PATRIC" id="fig|1486262.3.peg.538"/>
<dbReference type="PANTHER" id="PTHR13887">
    <property type="entry name" value="GLUTATHIONE S-TRANSFERASE KAPPA"/>
    <property type="match status" value="1"/>
</dbReference>
<dbReference type="InterPro" id="IPR013766">
    <property type="entry name" value="Thioredoxin_domain"/>
</dbReference>
<evidence type="ECO:0000256" key="6">
    <source>
        <dbReference type="ARBA" id="ARBA00023284"/>
    </source>
</evidence>
<evidence type="ECO:0000313" key="9">
    <source>
        <dbReference type="EMBL" id="AJY44826.1"/>
    </source>
</evidence>
<keyword evidence="4" id="KW-0560">Oxidoreductase</keyword>
<keyword evidence="6" id="KW-0676">Redox-active center</keyword>